<feature type="transmembrane region" description="Helical" evidence="7">
    <location>
        <begin position="265"/>
        <end position="285"/>
    </location>
</feature>
<dbReference type="EMBL" id="JAVREL010000018">
    <property type="protein sequence ID" value="MDT0346167.1"/>
    <property type="molecule type" value="Genomic_DNA"/>
</dbReference>
<dbReference type="PANTHER" id="PTHR33885:SF3">
    <property type="entry name" value="PHAGE SHOCK PROTEIN C"/>
    <property type="match status" value="1"/>
</dbReference>
<feature type="transmembrane region" description="Helical" evidence="7">
    <location>
        <begin position="48"/>
        <end position="71"/>
    </location>
</feature>
<organism evidence="9 10">
    <name type="scientific">Streptomyces litchfieldiae</name>
    <dbReference type="NCBI Taxonomy" id="3075543"/>
    <lineage>
        <taxon>Bacteria</taxon>
        <taxon>Bacillati</taxon>
        <taxon>Actinomycetota</taxon>
        <taxon>Actinomycetes</taxon>
        <taxon>Kitasatosporales</taxon>
        <taxon>Streptomycetaceae</taxon>
        <taxon>Streptomyces</taxon>
    </lineage>
</organism>
<accession>A0ABU2MXR5</accession>
<name>A0ABU2MXR5_9ACTN</name>
<evidence type="ECO:0000256" key="4">
    <source>
        <dbReference type="ARBA" id="ARBA00022989"/>
    </source>
</evidence>
<feature type="region of interest" description="Disordered" evidence="6">
    <location>
        <begin position="206"/>
        <end position="232"/>
    </location>
</feature>
<keyword evidence="2" id="KW-1003">Cell membrane</keyword>
<dbReference type="Pfam" id="PF04024">
    <property type="entry name" value="PspC"/>
    <property type="match status" value="1"/>
</dbReference>
<evidence type="ECO:0000259" key="8">
    <source>
        <dbReference type="Pfam" id="PF04024"/>
    </source>
</evidence>
<keyword evidence="10" id="KW-1185">Reference proteome</keyword>
<evidence type="ECO:0000256" key="3">
    <source>
        <dbReference type="ARBA" id="ARBA00022692"/>
    </source>
</evidence>
<protein>
    <submittedName>
        <fullName evidence="9">PspC domain-containing protein</fullName>
    </submittedName>
</protein>
<dbReference type="InterPro" id="IPR007168">
    <property type="entry name" value="Phageshock_PspC_N"/>
</dbReference>
<evidence type="ECO:0000313" key="9">
    <source>
        <dbReference type="EMBL" id="MDT0346167.1"/>
    </source>
</evidence>
<comment type="subcellular location">
    <subcellularLocation>
        <location evidence="1">Cell membrane</location>
        <topology evidence="1">Single-pass membrane protein</topology>
    </subcellularLocation>
</comment>
<keyword evidence="5 7" id="KW-0472">Membrane</keyword>
<proteinExistence type="predicted"/>
<feature type="transmembrane region" description="Helical" evidence="7">
    <location>
        <begin position="117"/>
        <end position="134"/>
    </location>
</feature>
<feature type="domain" description="Phage shock protein PspC N-terminal" evidence="8">
    <location>
        <begin position="18"/>
        <end position="72"/>
    </location>
</feature>
<evidence type="ECO:0000256" key="1">
    <source>
        <dbReference type="ARBA" id="ARBA00004162"/>
    </source>
</evidence>
<comment type="caution">
    <text evidence="9">The sequence shown here is derived from an EMBL/GenBank/DDBJ whole genome shotgun (WGS) entry which is preliminary data.</text>
</comment>
<dbReference type="InterPro" id="IPR052027">
    <property type="entry name" value="PspC"/>
</dbReference>
<sequence length="448" mass="46419">MTDDLTTEPAADAPGGLRLTRSRRHKVIGGVCGGVGRYYNLDPVIFRVPLAVLSVIGGLGFVAYGIAWLLIPFEREEENEGRRMLSGRVEGPGLTALLFIVAGFGLLLASLGDRGEATWFSIMVFGALAGAAYWSRRRTETQVAGAGGAPVDAATAQVVAEAPPEAQPPPAPVGPAWWRVAPGSAAERAAGGYLWGPADARPGDYAPGPAVPPGVWTPREARPVPRPPAQPPEPREFRLGALLLLLAMCACVIGTAVSWEREPLGDSLVVGLAAALGVFGVGLVFSAFAGKLGGGTVVAVILTGGLLAGASTLPDNITTSWTSTEWRPDEVSAVRDAYELGTGDAVLDLTALQLAEGQRLSTSVEAGAGQIRVEVPLGADVEVTTEIGMGAFSYETDEAAGARGLEDSWGGLGRDDTTQYPAQPDAEPAGTIELRLEMGIGHVVVERG</sequence>
<feature type="transmembrane region" description="Helical" evidence="7">
    <location>
        <begin position="92"/>
        <end position="111"/>
    </location>
</feature>
<evidence type="ECO:0000313" key="10">
    <source>
        <dbReference type="Proteomes" id="UP001183246"/>
    </source>
</evidence>
<feature type="transmembrane region" description="Helical" evidence="7">
    <location>
        <begin position="292"/>
        <end position="313"/>
    </location>
</feature>
<evidence type="ECO:0000256" key="6">
    <source>
        <dbReference type="SAM" id="MobiDB-lite"/>
    </source>
</evidence>
<evidence type="ECO:0000256" key="7">
    <source>
        <dbReference type="SAM" id="Phobius"/>
    </source>
</evidence>
<evidence type="ECO:0000256" key="2">
    <source>
        <dbReference type="ARBA" id="ARBA00022475"/>
    </source>
</evidence>
<dbReference type="Proteomes" id="UP001183246">
    <property type="component" value="Unassembled WGS sequence"/>
</dbReference>
<dbReference type="PANTHER" id="PTHR33885">
    <property type="entry name" value="PHAGE SHOCK PROTEIN C"/>
    <property type="match status" value="1"/>
</dbReference>
<dbReference type="RefSeq" id="WP_311707288.1">
    <property type="nucleotide sequence ID" value="NZ_JAVREL010000018.1"/>
</dbReference>
<feature type="transmembrane region" description="Helical" evidence="7">
    <location>
        <begin position="239"/>
        <end position="259"/>
    </location>
</feature>
<keyword evidence="4 7" id="KW-1133">Transmembrane helix</keyword>
<gene>
    <name evidence="9" type="ORF">RM590_26800</name>
</gene>
<keyword evidence="3 7" id="KW-0812">Transmembrane</keyword>
<reference evidence="10" key="1">
    <citation type="submission" date="2023-07" db="EMBL/GenBank/DDBJ databases">
        <title>30 novel species of actinomycetes from the DSMZ collection.</title>
        <authorList>
            <person name="Nouioui I."/>
        </authorList>
    </citation>
    <scope>NUCLEOTIDE SEQUENCE [LARGE SCALE GENOMIC DNA]</scope>
    <source>
        <strain evidence="10">DSM 44938</strain>
    </source>
</reference>
<evidence type="ECO:0000256" key="5">
    <source>
        <dbReference type="ARBA" id="ARBA00023136"/>
    </source>
</evidence>